<dbReference type="SMART" id="SM00866">
    <property type="entry name" value="UTRA"/>
    <property type="match status" value="1"/>
</dbReference>
<name>A0ABV5AJT0_9BACL</name>
<keyword evidence="1" id="KW-0805">Transcription regulation</keyword>
<sequence length="256" mass="28807">MIERDSGMPYYLQVADYLMKKIESEEYRVGEKIPSELELSRMFNVNRHTVRQAVAKLASSGLVTTVKGLGSYVKSGLVIPYHLSQRTRFTDNVGSLGKSPRSELLEWSKGAPTDHERAQLQLDSHEGVYRMDILRFIDETPYSLSTTVLPEKVAPFLESHLGDFHSIYSILQKHYGFRPIRLHSIIRATSCAPRDARFLPEDVPIIQVESLAIHPTTKVPVEIATGRTRGDIAEMVVEFGNGGEFSGYEPTNKNPE</sequence>
<dbReference type="Gene3D" id="1.10.10.10">
    <property type="entry name" value="Winged helix-like DNA-binding domain superfamily/Winged helix DNA-binding domain"/>
    <property type="match status" value="1"/>
</dbReference>
<dbReference type="Pfam" id="PF07702">
    <property type="entry name" value="UTRA"/>
    <property type="match status" value="1"/>
</dbReference>
<dbReference type="CDD" id="cd07377">
    <property type="entry name" value="WHTH_GntR"/>
    <property type="match status" value="1"/>
</dbReference>
<dbReference type="RefSeq" id="WP_275474010.1">
    <property type="nucleotide sequence ID" value="NZ_CP162940.1"/>
</dbReference>
<comment type="caution">
    <text evidence="5">The sequence shown here is derived from an EMBL/GenBank/DDBJ whole genome shotgun (WGS) entry which is preliminary data.</text>
</comment>
<dbReference type="PRINTS" id="PR00035">
    <property type="entry name" value="HTHGNTR"/>
</dbReference>
<dbReference type="InterPro" id="IPR028978">
    <property type="entry name" value="Chorismate_lyase_/UTRA_dom_sf"/>
</dbReference>
<keyword evidence="3" id="KW-0804">Transcription</keyword>
<evidence type="ECO:0000256" key="1">
    <source>
        <dbReference type="ARBA" id="ARBA00023015"/>
    </source>
</evidence>
<organism evidence="5 6">
    <name type="scientific">Alicyclobacillus fastidiosus</name>
    <dbReference type="NCBI Taxonomy" id="392011"/>
    <lineage>
        <taxon>Bacteria</taxon>
        <taxon>Bacillati</taxon>
        <taxon>Bacillota</taxon>
        <taxon>Bacilli</taxon>
        <taxon>Bacillales</taxon>
        <taxon>Alicyclobacillaceae</taxon>
        <taxon>Alicyclobacillus</taxon>
    </lineage>
</organism>
<dbReference type="InterPro" id="IPR050679">
    <property type="entry name" value="Bact_HTH_transcr_reg"/>
</dbReference>
<accession>A0ABV5AJT0</accession>
<gene>
    <name evidence="5" type="ORF">KKP3000_001743</name>
</gene>
<dbReference type="InterPro" id="IPR036388">
    <property type="entry name" value="WH-like_DNA-bd_sf"/>
</dbReference>
<evidence type="ECO:0000256" key="3">
    <source>
        <dbReference type="ARBA" id="ARBA00023163"/>
    </source>
</evidence>
<evidence type="ECO:0000256" key="2">
    <source>
        <dbReference type="ARBA" id="ARBA00023125"/>
    </source>
</evidence>
<evidence type="ECO:0000259" key="4">
    <source>
        <dbReference type="PROSITE" id="PS50949"/>
    </source>
</evidence>
<dbReference type="Proteomes" id="UP001579974">
    <property type="component" value="Unassembled WGS sequence"/>
</dbReference>
<protein>
    <submittedName>
        <fullName evidence="5">GntR family transcriptional regulator</fullName>
    </submittedName>
</protein>
<feature type="domain" description="HTH gntR-type" evidence="4">
    <location>
        <begin position="8"/>
        <end position="76"/>
    </location>
</feature>
<dbReference type="EMBL" id="JBDXSU010000024">
    <property type="protein sequence ID" value="MFB5192538.1"/>
    <property type="molecule type" value="Genomic_DNA"/>
</dbReference>
<dbReference type="SUPFAM" id="SSF64288">
    <property type="entry name" value="Chorismate lyase-like"/>
    <property type="match status" value="1"/>
</dbReference>
<dbReference type="PANTHER" id="PTHR44846:SF1">
    <property type="entry name" value="MANNOSYL-D-GLYCERATE TRANSPORT_METABOLISM SYSTEM REPRESSOR MNGR-RELATED"/>
    <property type="match status" value="1"/>
</dbReference>
<dbReference type="SUPFAM" id="SSF46785">
    <property type="entry name" value="Winged helix' DNA-binding domain"/>
    <property type="match status" value="1"/>
</dbReference>
<keyword evidence="2" id="KW-0238">DNA-binding</keyword>
<evidence type="ECO:0000313" key="5">
    <source>
        <dbReference type="EMBL" id="MFB5192538.1"/>
    </source>
</evidence>
<evidence type="ECO:0000313" key="6">
    <source>
        <dbReference type="Proteomes" id="UP001579974"/>
    </source>
</evidence>
<dbReference type="SMART" id="SM00345">
    <property type="entry name" value="HTH_GNTR"/>
    <property type="match status" value="1"/>
</dbReference>
<proteinExistence type="predicted"/>
<keyword evidence="6" id="KW-1185">Reference proteome</keyword>
<dbReference type="Gene3D" id="3.40.1410.10">
    <property type="entry name" value="Chorismate lyase-like"/>
    <property type="match status" value="1"/>
</dbReference>
<dbReference type="PANTHER" id="PTHR44846">
    <property type="entry name" value="MANNOSYL-D-GLYCERATE TRANSPORT/METABOLISM SYSTEM REPRESSOR MNGR-RELATED"/>
    <property type="match status" value="1"/>
</dbReference>
<dbReference type="InterPro" id="IPR000524">
    <property type="entry name" value="Tscrpt_reg_HTH_GntR"/>
</dbReference>
<dbReference type="InterPro" id="IPR011663">
    <property type="entry name" value="UTRA"/>
</dbReference>
<dbReference type="PROSITE" id="PS50949">
    <property type="entry name" value="HTH_GNTR"/>
    <property type="match status" value="1"/>
</dbReference>
<dbReference type="InterPro" id="IPR036390">
    <property type="entry name" value="WH_DNA-bd_sf"/>
</dbReference>
<dbReference type="Pfam" id="PF00392">
    <property type="entry name" value="GntR"/>
    <property type="match status" value="1"/>
</dbReference>
<reference evidence="5 6" key="1">
    <citation type="journal article" date="2024" name="Int. J. Mol. Sci.">
        <title>Exploration of Alicyclobacillus spp. Genome in Search of Antibiotic Resistance.</title>
        <authorList>
            <person name="Bucka-Kolendo J."/>
            <person name="Kiousi D.E."/>
            <person name="Dekowska A."/>
            <person name="Mikolajczuk-Szczyrba A."/>
            <person name="Karadedos D.M."/>
            <person name="Michael P."/>
            <person name="Galanis A."/>
            <person name="Sokolowska B."/>
        </authorList>
    </citation>
    <scope>NUCLEOTIDE SEQUENCE [LARGE SCALE GENOMIC DNA]</scope>
    <source>
        <strain evidence="5 6">KKP 3000</strain>
    </source>
</reference>